<dbReference type="PANTHER" id="PTHR12277:SF194">
    <property type="entry name" value="FI04476P"/>
    <property type="match status" value="1"/>
</dbReference>
<organism evidence="3 4">
    <name type="scientific">Hypothenemus hampei</name>
    <name type="common">Coffee berry borer</name>
    <dbReference type="NCBI Taxonomy" id="57062"/>
    <lineage>
        <taxon>Eukaryota</taxon>
        <taxon>Metazoa</taxon>
        <taxon>Ecdysozoa</taxon>
        <taxon>Arthropoda</taxon>
        <taxon>Hexapoda</taxon>
        <taxon>Insecta</taxon>
        <taxon>Pterygota</taxon>
        <taxon>Neoptera</taxon>
        <taxon>Endopterygota</taxon>
        <taxon>Coleoptera</taxon>
        <taxon>Polyphaga</taxon>
        <taxon>Cucujiformia</taxon>
        <taxon>Curculionidae</taxon>
        <taxon>Scolytinae</taxon>
        <taxon>Hypothenemus</taxon>
    </lineage>
</organism>
<proteinExistence type="predicted"/>
<dbReference type="PANTHER" id="PTHR12277">
    <property type="entry name" value="ALPHA/BETA HYDROLASE DOMAIN-CONTAINING PROTEIN"/>
    <property type="match status" value="1"/>
</dbReference>
<evidence type="ECO:0000313" key="3">
    <source>
        <dbReference type="EMBL" id="KAL1517699.1"/>
    </source>
</evidence>
<comment type="caution">
    <text evidence="3">The sequence shown here is derived from an EMBL/GenBank/DDBJ whole genome shotgun (WGS) entry which is preliminary data.</text>
</comment>
<dbReference type="Pfam" id="PF12146">
    <property type="entry name" value="Hydrolase_4"/>
    <property type="match status" value="1"/>
</dbReference>
<keyword evidence="1" id="KW-0812">Transmembrane</keyword>
<evidence type="ECO:0000259" key="2">
    <source>
        <dbReference type="Pfam" id="PF12146"/>
    </source>
</evidence>
<gene>
    <name evidence="3" type="ORF">ABEB36_001434</name>
</gene>
<dbReference type="Proteomes" id="UP001566132">
    <property type="component" value="Unassembled WGS sequence"/>
</dbReference>
<dbReference type="EMBL" id="JBDJPC010000001">
    <property type="protein sequence ID" value="KAL1517699.1"/>
    <property type="molecule type" value="Genomic_DNA"/>
</dbReference>
<evidence type="ECO:0000256" key="1">
    <source>
        <dbReference type="SAM" id="Phobius"/>
    </source>
</evidence>
<name>A0ABD1FEJ3_HYPHA</name>
<dbReference type="SUPFAM" id="SSF53474">
    <property type="entry name" value="alpha/beta-Hydrolases"/>
    <property type="match status" value="1"/>
</dbReference>
<dbReference type="Gene3D" id="3.40.50.1820">
    <property type="entry name" value="alpha/beta hydrolase"/>
    <property type="match status" value="1"/>
</dbReference>
<reference evidence="3 4" key="1">
    <citation type="submission" date="2024-05" db="EMBL/GenBank/DDBJ databases">
        <title>Genetic variation in Jamaican populations of the coffee berry borer (Hypothenemus hampei).</title>
        <authorList>
            <person name="Errbii M."/>
            <person name="Myrie A."/>
        </authorList>
    </citation>
    <scope>NUCLEOTIDE SEQUENCE [LARGE SCALE GENOMIC DNA]</scope>
    <source>
        <strain evidence="3">JA-Hopewell-2020-01-JO</strain>
        <tissue evidence="3">Whole body</tissue>
    </source>
</reference>
<sequence length="380" mass="45231">MPRQRFNDYYLVCDEDMADDTDSVEFRPPKRCSPKKIICVVSIVIVSLALLAFFLIFVTFPLIFKYSVTLQQTLVFTRWNLMTNKTLFQRFRIPLYKNHYVPVKELDADKILYLGLWHILPFDLAETAYYDTSYDYDAALQNTNYSVLLYFHGTGEDRSNSWQKYQLLRQFFHVIAFDYRGYGDSDEGTMFERNVVNDCVQVYQWLRNRTNAAIYIWGHSLGTALATGTIAQLDNANITGFILESSFTTFRDELYYHPYVKYFRWLPWFESTVVNPLTENGFIFNNTGNVLKTNVPFMFLHARDDEIVPYFMSRQLYNTSLTRNLDEKVLNASLLILYNERIRLNHYFIYRDSYTYFYIYEFMRRCSEISQMLFKSSHQS</sequence>
<dbReference type="InterPro" id="IPR029058">
    <property type="entry name" value="AB_hydrolase_fold"/>
</dbReference>
<keyword evidence="1" id="KW-1133">Transmembrane helix</keyword>
<keyword evidence="4" id="KW-1185">Reference proteome</keyword>
<accession>A0ABD1FEJ3</accession>
<feature type="transmembrane region" description="Helical" evidence="1">
    <location>
        <begin position="37"/>
        <end position="64"/>
    </location>
</feature>
<feature type="domain" description="Serine aminopeptidase S33" evidence="2">
    <location>
        <begin position="147"/>
        <end position="266"/>
    </location>
</feature>
<evidence type="ECO:0000313" key="4">
    <source>
        <dbReference type="Proteomes" id="UP001566132"/>
    </source>
</evidence>
<dbReference type="AlphaFoldDB" id="A0ABD1FEJ3"/>
<dbReference type="InterPro" id="IPR022742">
    <property type="entry name" value="Hydrolase_4"/>
</dbReference>
<keyword evidence="1" id="KW-0472">Membrane</keyword>
<protein>
    <recommendedName>
        <fullName evidence="2">Serine aminopeptidase S33 domain-containing protein</fullName>
    </recommendedName>
</protein>